<dbReference type="AlphaFoldDB" id="A0A3P6GC56"/>
<protein>
    <submittedName>
        <fullName evidence="2">Uncharacterized protein</fullName>
    </submittedName>
</protein>
<evidence type="ECO:0000256" key="1">
    <source>
        <dbReference type="SAM" id="MobiDB-lite"/>
    </source>
</evidence>
<organism evidence="2">
    <name type="scientific">Brassica oleracea</name>
    <name type="common">Wild cabbage</name>
    <dbReference type="NCBI Taxonomy" id="3712"/>
    <lineage>
        <taxon>Eukaryota</taxon>
        <taxon>Viridiplantae</taxon>
        <taxon>Streptophyta</taxon>
        <taxon>Embryophyta</taxon>
        <taxon>Tracheophyta</taxon>
        <taxon>Spermatophyta</taxon>
        <taxon>Magnoliopsida</taxon>
        <taxon>eudicotyledons</taxon>
        <taxon>Gunneridae</taxon>
        <taxon>Pentapetalae</taxon>
        <taxon>rosids</taxon>
        <taxon>malvids</taxon>
        <taxon>Brassicales</taxon>
        <taxon>Brassicaceae</taxon>
        <taxon>Brassiceae</taxon>
        <taxon>Brassica</taxon>
    </lineage>
</organism>
<sequence length="198" mass="22151">MATRQDARQTSSSSARKTRRSPKMKFALTKERNPQSKIEKENRSRTRPGETLIETEPEELRWKAGKGEQGRRQSLIQCIEDYLPLFSPPSHPDIITTHLNLPNPQRNRAATNQQQLTRSPESHGKKFPFSPISNKPKKQRKLSLSSTTTSKWVSDTTTHLTPHSSTNSPSHVTSTQSTKSSTSSATVTSDAENPSSWG</sequence>
<feature type="compositionally biased region" description="Low complexity" evidence="1">
    <location>
        <begin position="170"/>
        <end position="189"/>
    </location>
</feature>
<feature type="compositionally biased region" description="Basic and acidic residues" evidence="1">
    <location>
        <begin position="58"/>
        <end position="71"/>
    </location>
</feature>
<accession>A0A3P6GC56</accession>
<reference evidence="2" key="1">
    <citation type="submission" date="2018-11" db="EMBL/GenBank/DDBJ databases">
        <authorList>
            <consortium name="Genoscope - CEA"/>
            <person name="William W."/>
        </authorList>
    </citation>
    <scope>NUCLEOTIDE SEQUENCE</scope>
</reference>
<dbReference type="EMBL" id="LR031879">
    <property type="protein sequence ID" value="VDD53902.1"/>
    <property type="molecule type" value="Genomic_DNA"/>
</dbReference>
<proteinExistence type="predicted"/>
<feature type="compositionally biased region" description="Basic and acidic residues" evidence="1">
    <location>
        <begin position="28"/>
        <end position="48"/>
    </location>
</feature>
<feature type="compositionally biased region" description="Low complexity" evidence="1">
    <location>
        <begin position="142"/>
        <end position="158"/>
    </location>
</feature>
<feature type="compositionally biased region" description="Polar residues" evidence="1">
    <location>
        <begin position="97"/>
        <end position="119"/>
    </location>
</feature>
<evidence type="ECO:0000313" key="2">
    <source>
        <dbReference type="EMBL" id="VDD53902.1"/>
    </source>
</evidence>
<feature type="region of interest" description="Disordered" evidence="1">
    <location>
        <begin position="87"/>
        <end position="198"/>
    </location>
</feature>
<name>A0A3P6GC56_BRAOL</name>
<gene>
    <name evidence="2" type="ORF">BOLC8T47131H</name>
</gene>
<feature type="compositionally biased region" description="Polar residues" evidence="1">
    <location>
        <begin position="159"/>
        <end position="169"/>
    </location>
</feature>
<feature type="region of interest" description="Disordered" evidence="1">
    <location>
        <begin position="1"/>
        <end position="72"/>
    </location>
</feature>